<reference evidence="4" key="2">
    <citation type="submission" date="2015-11" db="EMBL/GenBank/DDBJ databases">
        <authorList>
            <person name="Anvar S.Y."/>
        </authorList>
    </citation>
    <scope>NUCLEOTIDE SEQUENCE [LARGE SCALE GENOMIC DNA]</scope>
</reference>
<evidence type="ECO:0000313" key="2">
    <source>
        <dbReference type="EMBL" id="TLD78451.1"/>
    </source>
</evidence>
<proteinExistence type="predicted"/>
<reference evidence="2 3" key="1">
    <citation type="journal article" date="2014" name="Genome Announc.">
        <title>Draft genome sequences of eight enterohepatic helicobacter species isolated from both laboratory and wild rodents.</title>
        <authorList>
            <person name="Sheh A."/>
            <person name="Shen Z."/>
            <person name="Fox J.G."/>
        </authorList>
    </citation>
    <scope>NUCLEOTIDE SEQUENCE [LARGE SCALE GENOMIC DNA]</scope>
    <source>
        <strain evidence="2 3">MIT 98-6810</strain>
    </source>
</reference>
<name>A0A099UI46_9HELI</name>
<dbReference type="EMBL" id="JRPF02000005">
    <property type="protein sequence ID" value="TLD78451.1"/>
    <property type="molecule type" value="Genomic_DNA"/>
</dbReference>
<dbReference type="EMBL" id="LN907858">
    <property type="protein sequence ID" value="CUU39691.1"/>
    <property type="molecule type" value="Genomic_DNA"/>
</dbReference>
<reference evidence="1" key="3">
    <citation type="submission" date="2015-11" db="EMBL/GenBank/DDBJ databases">
        <authorList>
            <person name="Zhang Y."/>
            <person name="Guo Z."/>
        </authorList>
    </citation>
    <scope>NUCLEOTIDE SEQUENCE</scope>
    <source>
        <strain evidence="1">1</strain>
    </source>
</reference>
<dbReference type="AlphaFoldDB" id="A0A099UI46"/>
<dbReference type="STRING" id="76936.BN2458_PEG0805"/>
<evidence type="ECO:0000313" key="4">
    <source>
        <dbReference type="Proteomes" id="UP000064525"/>
    </source>
</evidence>
<keyword evidence="3" id="KW-1185">Reference proteome</keyword>
<dbReference type="OrthoDB" id="5318537at2"/>
<dbReference type="RefSeq" id="WP_034342245.1">
    <property type="nucleotide sequence ID" value="NZ_CAOJBX010000004.1"/>
</dbReference>
<dbReference type="GeneID" id="78151060"/>
<organism evidence="1 4">
    <name type="scientific">Helicobacter typhlonius</name>
    <dbReference type="NCBI Taxonomy" id="76936"/>
    <lineage>
        <taxon>Bacteria</taxon>
        <taxon>Pseudomonadati</taxon>
        <taxon>Campylobacterota</taxon>
        <taxon>Epsilonproteobacteria</taxon>
        <taxon>Campylobacterales</taxon>
        <taxon>Helicobacteraceae</taxon>
        <taxon>Helicobacter</taxon>
    </lineage>
</organism>
<dbReference type="KEGG" id="hty:BN2458_PEG0805"/>
<dbReference type="Proteomes" id="UP000064525">
    <property type="component" value="Chromosome I"/>
</dbReference>
<accession>A0A099UI46</accession>
<protein>
    <submittedName>
        <fullName evidence="1">Protein hydE</fullName>
    </submittedName>
</protein>
<evidence type="ECO:0000313" key="3">
    <source>
        <dbReference type="Proteomes" id="UP000029925"/>
    </source>
</evidence>
<dbReference type="Proteomes" id="UP000029925">
    <property type="component" value="Unassembled WGS sequence"/>
</dbReference>
<gene>
    <name evidence="1" type="ORF">BN2458_PEG0805</name>
    <name evidence="2" type="ORF">LS75_005520</name>
</gene>
<evidence type="ECO:0000313" key="1">
    <source>
        <dbReference type="EMBL" id="CUU39691.1"/>
    </source>
</evidence>
<sequence>MIYDFSFTNTSTDEEFFLSILAKEAKTLDLEAFFYTHSEQTHCLLVDLHALIESHKQNASSHAQLSQTQSQNKESILEQFAKDMDYSGQILSFANNLSLTLPLCLYFSFLQLNPINPPQAFFDTLDTLDSKLSLIEILTHALPLALEIPLHCDLQDANHILARCKTPKTHYYTPLQTQQILNPTSTNFAILNPTQSPMHKALKEPSADYLSKIVARLKNGENIVFSTARGVQSLSLTPTAHTHTTIVCDIGSLKTYFRTHKAHIDILASFEKPSTRLVPKEVFEKHFPADECGLVKVTLPYDMPLAIIGALLLQDEIGYFFLSHTQGEPDFDFAHSVQQEQILSIAKNGMFIDTHIAHNLSLHSLIDAHIDVDSQYSHLVIYLSSKHPSAFLIYNQNPKVLLDISFDNNPLHICEEITRKYESGGELLKNFGAHYPQILSSLFSLENENHPTNNLIDILDTCAFVLGLPPKNIQADTATNTDKTEVDKPQRADKNVLFYHAYRFVRERGPRIDYKLTREGNHIWLDYPLVVRSCISFKCAGVENEILSFGVLDSLSEFVATLVRDSLTNLAIDRVLLLGDMLANHIFLDKILEYLPKNIHLILPKNGFIDYK</sequence>
<dbReference type="PATRIC" id="fig|76936.10.peg.787"/>